<dbReference type="AlphaFoldDB" id="A0A098LEC3"/>
<dbReference type="PROSITE" id="PS51228">
    <property type="entry name" value="ACB_2"/>
    <property type="match status" value="1"/>
</dbReference>
<evidence type="ECO:0000313" key="3">
    <source>
        <dbReference type="EMBL" id="GAL84643.1"/>
    </source>
</evidence>
<organism evidence="3 4">
    <name type="scientific">Sporocytophaga myxococcoides</name>
    <dbReference type="NCBI Taxonomy" id="153721"/>
    <lineage>
        <taxon>Bacteria</taxon>
        <taxon>Pseudomonadati</taxon>
        <taxon>Bacteroidota</taxon>
        <taxon>Cytophagia</taxon>
        <taxon>Cytophagales</taxon>
        <taxon>Cytophagaceae</taxon>
        <taxon>Sporocytophaga</taxon>
    </lineage>
</organism>
<evidence type="ECO:0000259" key="2">
    <source>
        <dbReference type="PROSITE" id="PS51228"/>
    </source>
</evidence>
<dbReference type="RefSeq" id="WP_045461847.1">
    <property type="nucleotide sequence ID" value="NZ_BBLT01000003.1"/>
</dbReference>
<dbReference type="SUPFAM" id="SSF47027">
    <property type="entry name" value="Acyl-CoA binding protein"/>
    <property type="match status" value="1"/>
</dbReference>
<proteinExistence type="predicted"/>
<evidence type="ECO:0000256" key="1">
    <source>
        <dbReference type="ARBA" id="ARBA00023121"/>
    </source>
</evidence>
<dbReference type="PRINTS" id="PR00689">
    <property type="entry name" value="ACOABINDINGP"/>
</dbReference>
<dbReference type="OrthoDB" id="981216at2"/>
<keyword evidence="4" id="KW-1185">Reference proteome</keyword>
<sequence>MDIKVEFEEAVKQSRLLPAQSNENLLKLYGLFKQATEGDVNIEKPTNFFDLAGIAKYNTWSDLKGMSTDEAKQKYIALVKDLSGK</sequence>
<dbReference type="eggNOG" id="COG4281">
    <property type="taxonomic scope" value="Bacteria"/>
</dbReference>
<dbReference type="InterPro" id="IPR000582">
    <property type="entry name" value="Acyl-CoA-binding_protein"/>
</dbReference>
<dbReference type="GO" id="GO:0006631">
    <property type="term" value="P:fatty acid metabolic process"/>
    <property type="evidence" value="ECO:0007669"/>
    <property type="project" value="TreeGrafter"/>
</dbReference>
<dbReference type="InterPro" id="IPR014352">
    <property type="entry name" value="FERM/acyl-CoA-bd_prot_sf"/>
</dbReference>
<reference evidence="3 4" key="1">
    <citation type="submission" date="2014-09" db="EMBL/GenBank/DDBJ databases">
        <title>Sporocytophaga myxococcoides PG-01 genome sequencing.</title>
        <authorList>
            <person name="Liu L."/>
            <person name="Gao P.J."/>
            <person name="Chen G.J."/>
            <person name="Wang L.S."/>
        </authorList>
    </citation>
    <scope>NUCLEOTIDE SEQUENCE [LARGE SCALE GENOMIC DNA]</scope>
    <source>
        <strain evidence="3 4">PG-01</strain>
    </source>
</reference>
<dbReference type="EMBL" id="BBLT01000003">
    <property type="protein sequence ID" value="GAL84643.1"/>
    <property type="molecule type" value="Genomic_DNA"/>
</dbReference>
<dbReference type="PANTHER" id="PTHR23310">
    <property type="entry name" value="ACYL-COA-BINDING PROTEIN, ACBP"/>
    <property type="match status" value="1"/>
</dbReference>
<protein>
    <submittedName>
        <fullName evidence="3">Acyl-CoA-binding protein</fullName>
    </submittedName>
</protein>
<dbReference type="Gene3D" id="1.20.80.10">
    <property type="match status" value="1"/>
</dbReference>
<dbReference type="STRING" id="153721.MYP_1871"/>
<dbReference type="PANTHER" id="PTHR23310:SF62">
    <property type="entry name" value="ACYL-COA BINDING PROTEIN 1, ISOFORM A"/>
    <property type="match status" value="1"/>
</dbReference>
<dbReference type="Proteomes" id="UP000030185">
    <property type="component" value="Unassembled WGS sequence"/>
</dbReference>
<dbReference type="GO" id="GO:0000062">
    <property type="term" value="F:fatty-acyl-CoA binding"/>
    <property type="evidence" value="ECO:0007669"/>
    <property type="project" value="InterPro"/>
</dbReference>
<evidence type="ECO:0000313" key="4">
    <source>
        <dbReference type="Proteomes" id="UP000030185"/>
    </source>
</evidence>
<name>A0A098LEC3_9BACT</name>
<accession>A0A098LEC3</accession>
<gene>
    <name evidence="3" type="ORF">MYP_1871</name>
</gene>
<dbReference type="Pfam" id="PF00887">
    <property type="entry name" value="ACBP"/>
    <property type="match status" value="1"/>
</dbReference>
<comment type="caution">
    <text evidence="3">The sequence shown here is derived from an EMBL/GenBank/DDBJ whole genome shotgun (WGS) entry which is preliminary data.</text>
</comment>
<dbReference type="InterPro" id="IPR035984">
    <property type="entry name" value="Acyl-CoA-binding_sf"/>
</dbReference>
<feature type="domain" description="ACB" evidence="2">
    <location>
        <begin position="3"/>
        <end position="85"/>
    </location>
</feature>
<keyword evidence="1" id="KW-0446">Lipid-binding</keyword>